<feature type="transmembrane region" description="Helical" evidence="1">
    <location>
        <begin position="40"/>
        <end position="58"/>
    </location>
</feature>
<comment type="caution">
    <text evidence="4">The sequence shown here is derived from an EMBL/GenBank/DDBJ whole genome shotgun (WGS) entry which is preliminary data.</text>
</comment>
<feature type="transmembrane region" description="Helical" evidence="1">
    <location>
        <begin position="200"/>
        <end position="221"/>
    </location>
</feature>
<proteinExistence type="predicted"/>
<feature type="transmembrane region" description="Helical" evidence="1">
    <location>
        <begin position="175"/>
        <end position="193"/>
    </location>
</feature>
<evidence type="ECO:0000313" key="4">
    <source>
        <dbReference type="EMBL" id="MEI5687759.1"/>
    </source>
</evidence>
<feature type="transmembrane region" description="Helical" evidence="1">
    <location>
        <begin position="104"/>
        <end position="122"/>
    </location>
</feature>
<protein>
    <submittedName>
        <fullName evidence="4">Acyltransferase family protein</fullName>
        <ecNumber evidence="4">2.3.1.-</ecNumber>
    </submittedName>
</protein>
<dbReference type="EC" id="2.3.1.-" evidence="4"/>
<feature type="transmembrane region" description="Helical" evidence="1">
    <location>
        <begin position="392"/>
        <end position="415"/>
    </location>
</feature>
<feature type="transmembrane region" description="Helical" evidence="1">
    <location>
        <begin position="284"/>
        <end position="303"/>
    </location>
</feature>
<keyword evidence="4" id="KW-0808">Transferase</keyword>
<dbReference type="Proteomes" id="UP001367771">
    <property type="component" value="Unassembled WGS sequence"/>
</dbReference>
<reference evidence="4 5" key="1">
    <citation type="journal article" date="2013" name="Int. J. Syst. Evol. Microbiol.">
        <title>Sphingomonas kyungheensis sp. nov., a bacterium with ginsenoside-converting activity isolated from soil of a ginseng field.</title>
        <authorList>
            <person name="Son H.M."/>
            <person name="Yang J.E."/>
            <person name="Park Y."/>
            <person name="Han C.K."/>
            <person name="Kim S.G."/>
            <person name="Kook M."/>
            <person name="Yi T.H."/>
        </authorList>
    </citation>
    <scope>NUCLEOTIDE SEQUENCE [LARGE SCALE GENOMIC DNA]</scope>
    <source>
        <strain evidence="4 5">LMG 26582</strain>
    </source>
</reference>
<dbReference type="InterPro" id="IPR002656">
    <property type="entry name" value="Acyl_transf_3_dom"/>
</dbReference>
<dbReference type="PANTHER" id="PTHR23028:SF53">
    <property type="entry name" value="ACYL_TRANSF_3 DOMAIN-CONTAINING PROTEIN"/>
    <property type="match status" value="1"/>
</dbReference>
<feature type="domain" description="SGNH" evidence="3">
    <location>
        <begin position="474"/>
        <end position="685"/>
    </location>
</feature>
<keyword evidence="1" id="KW-0472">Membrane</keyword>
<evidence type="ECO:0000256" key="1">
    <source>
        <dbReference type="SAM" id="Phobius"/>
    </source>
</evidence>
<dbReference type="GO" id="GO:0016746">
    <property type="term" value="F:acyltransferase activity"/>
    <property type="evidence" value="ECO:0007669"/>
    <property type="project" value="UniProtKB-KW"/>
</dbReference>
<dbReference type="InterPro" id="IPR043968">
    <property type="entry name" value="SGNH"/>
</dbReference>
<keyword evidence="5" id="KW-1185">Reference proteome</keyword>
<dbReference type="RefSeq" id="WP_336545398.1">
    <property type="nucleotide sequence ID" value="NZ_JBBBDM010000005.1"/>
</dbReference>
<dbReference type="PANTHER" id="PTHR23028">
    <property type="entry name" value="ACETYLTRANSFERASE"/>
    <property type="match status" value="1"/>
</dbReference>
<name>A0ABU8H476_9SPHN</name>
<dbReference type="Pfam" id="PF19040">
    <property type="entry name" value="SGNH"/>
    <property type="match status" value="1"/>
</dbReference>
<organism evidence="4 5">
    <name type="scientific">Sphingomonas kyungheensis</name>
    <dbReference type="NCBI Taxonomy" id="1069987"/>
    <lineage>
        <taxon>Bacteria</taxon>
        <taxon>Pseudomonadati</taxon>
        <taxon>Pseudomonadota</taxon>
        <taxon>Alphaproteobacteria</taxon>
        <taxon>Sphingomonadales</taxon>
        <taxon>Sphingomonadaceae</taxon>
        <taxon>Sphingomonas</taxon>
    </lineage>
</organism>
<keyword evidence="1" id="KW-1133">Transmembrane helix</keyword>
<feature type="domain" description="Acyltransferase 3" evidence="2">
    <location>
        <begin position="37"/>
        <end position="365"/>
    </location>
</feature>
<keyword evidence="1" id="KW-0812">Transmembrane</keyword>
<evidence type="ECO:0000259" key="2">
    <source>
        <dbReference type="Pfam" id="PF01757"/>
    </source>
</evidence>
<dbReference type="InterPro" id="IPR050879">
    <property type="entry name" value="Acyltransferase_3"/>
</dbReference>
<dbReference type="EMBL" id="JBBBDM010000005">
    <property type="protein sequence ID" value="MEI5687759.1"/>
    <property type="molecule type" value="Genomic_DNA"/>
</dbReference>
<feature type="transmembrane region" description="Helical" evidence="1">
    <location>
        <begin position="64"/>
        <end position="83"/>
    </location>
</feature>
<evidence type="ECO:0000313" key="5">
    <source>
        <dbReference type="Proteomes" id="UP001367771"/>
    </source>
</evidence>
<keyword evidence="4" id="KW-0012">Acyltransferase</keyword>
<sequence length="700" mass="75666">MRRHHRQVDPAAGAENRHYGIVPSGLDAMVREGFKPELQGLRAVAVLLVLVFHLDPAWLRGGYVGVDAFFVLSGYFITTSLIADIDRTGTIDLVGFYARRFRRLLPAAALVLAAMVIGVVVFPRDQWPHIAREVAAAALYVENLFLAHHSVDYLAFDRVASPVQHYWSLSVEEQFYLVWPMLLLGAVGCGRIVGWPVRVWYRAAIVIALLGSLALSILAGRHPQPGAYFYPQLRVWELALGGLIACLPARWARIASGTPAPVLQAAGLAMLVGASLVYSAKTVFPGSAALLPTIGAALVIVAVGEGGARRRNPLLDNRAMRWIGDLSYSIYLWHWPIIVAVRDHRAALRPIDAVGIVLLVLLLAQLTKTLVEDRFRLHGGARRAARPRWRAFVPVVVAIAIPLLLAAALLGYVAWDKRRFEAARLDPRDYPGAAALVASTPVPARAVFPAAHLVPEDLPVEYKTGCSLPFGESVIQACPSGQPDSRFRIAVVGDSHAAQWLPGIEAAGRARGWAIVPLTKSSCPLVPVRLRHFDAAACAAWSRNVMAELRAHPPQVVIYALYLDGEIAQLPSDAVRLAAVRPALAQLAALGSQVIVLRDTPHLAGDPIAALDAAQPRPLPAVARRAGPDIVAQAAATLPGVRVLDMNDLVCPAARCRAVIGNLVVWRDEHHIAAHYAATLGDAFAERLGRLIAADRATRR</sequence>
<evidence type="ECO:0000259" key="3">
    <source>
        <dbReference type="Pfam" id="PF19040"/>
    </source>
</evidence>
<accession>A0ABU8H476</accession>
<gene>
    <name evidence="4" type="ORF">V8201_11780</name>
</gene>
<dbReference type="Pfam" id="PF01757">
    <property type="entry name" value="Acyl_transf_3"/>
    <property type="match status" value="1"/>
</dbReference>